<dbReference type="Pfam" id="PF00172">
    <property type="entry name" value="Zn_clus"/>
    <property type="match status" value="1"/>
</dbReference>
<comment type="caution">
    <text evidence="5">The sequence shown here is derived from an EMBL/GenBank/DDBJ whole genome shotgun (WGS) entry which is preliminary data.</text>
</comment>
<dbReference type="PROSITE" id="PS00463">
    <property type="entry name" value="ZN2_CY6_FUNGAL_1"/>
    <property type="match status" value="1"/>
</dbReference>
<dbReference type="InterPro" id="IPR001138">
    <property type="entry name" value="Zn2Cys6_DnaBD"/>
</dbReference>
<dbReference type="CDD" id="cd00067">
    <property type="entry name" value="GAL4"/>
    <property type="match status" value="1"/>
</dbReference>
<dbReference type="SMART" id="SM00066">
    <property type="entry name" value="GAL4"/>
    <property type="match status" value="1"/>
</dbReference>
<evidence type="ECO:0000259" key="4">
    <source>
        <dbReference type="PROSITE" id="PS50048"/>
    </source>
</evidence>
<keyword evidence="2" id="KW-0539">Nucleus</keyword>
<dbReference type="EMBL" id="LFRF01000007">
    <property type="protein sequence ID" value="KND91881.1"/>
    <property type="molecule type" value="Genomic_DNA"/>
</dbReference>
<keyword evidence="1" id="KW-0479">Metal-binding</keyword>
<evidence type="ECO:0000313" key="6">
    <source>
        <dbReference type="Proteomes" id="UP000036947"/>
    </source>
</evidence>
<gene>
    <name evidence="5" type="ORF">TOPH_03594</name>
</gene>
<dbReference type="GO" id="GO:0000981">
    <property type="term" value="F:DNA-binding transcription factor activity, RNA polymerase II-specific"/>
    <property type="evidence" value="ECO:0007669"/>
    <property type="project" value="InterPro"/>
</dbReference>
<sequence>MSTSALAEDGDAQTGSSGGQEQGPLDPHLTDAATIDGENHRHGGASKPRVPVACTMCRSQHLRCDAVMPTCSRCRAGNKRCIYTTLRRRRRKQLSSVELSSGDSAPSMPPEVDEAQEPFYMSGEASYASQPIISPDSSNLATSRPLDGFYTYFHQGHPFVPPRPRLISHFDRDPHSIADLISIMTFIGSLYIHDSRSKRYRQQAELALARQLPHNGFSVQFLLLFALTLEWTGEMERASTALEHAKSIALTIGIHRQSFAAERGQGDPALEESWRRTWWELYIVDALFAGIRHLPTFSLWNVDHDADLPSEEECYITANIPPPRTLREYDNRGFEEGDVAFSSFTYLIDAARILGSTLAAGDILGKSPSSLVKNAEANIMSWDLHLPRSKRDPVRADGSVDEIMFRAHMAINTVSTHLHRPRSMLHYSAMELLCSKYAPPLPAEVLPPEEQHHERHTFKAIRSAKACVDLFTISAQPTTHSPFIMCMGSMATATHMSACEYLLAGPEYAHARDGVRVFLGILKAFEHIWPQASKWSGEIKLMAKAVFEGRDAGGNLLLGDSLRPVAAVAETAFSDMRVEGLEMPRVNDDMNGVLDMEGMGDLQGAFSQDNAGFT</sequence>
<dbReference type="Proteomes" id="UP000036947">
    <property type="component" value="Unassembled WGS sequence"/>
</dbReference>
<feature type="domain" description="Zn(2)-C6 fungal-type" evidence="4">
    <location>
        <begin position="53"/>
        <end position="83"/>
    </location>
</feature>
<evidence type="ECO:0000256" key="3">
    <source>
        <dbReference type="SAM" id="MobiDB-lite"/>
    </source>
</evidence>
<dbReference type="Gene3D" id="4.10.240.10">
    <property type="entry name" value="Zn(2)-C6 fungal-type DNA-binding domain"/>
    <property type="match status" value="1"/>
</dbReference>
<evidence type="ECO:0000313" key="5">
    <source>
        <dbReference type="EMBL" id="KND91881.1"/>
    </source>
</evidence>
<dbReference type="SUPFAM" id="SSF57701">
    <property type="entry name" value="Zn2/Cys6 DNA-binding domain"/>
    <property type="match status" value="1"/>
</dbReference>
<keyword evidence="6" id="KW-1185">Reference proteome</keyword>
<feature type="region of interest" description="Disordered" evidence="3">
    <location>
        <begin position="1"/>
        <end position="49"/>
    </location>
</feature>
<dbReference type="GO" id="GO:0003677">
    <property type="term" value="F:DNA binding"/>
    <property type="evidence" value="ECO:0007669"/>
    <property type="project" value="InterPro"/>
</dbReference>
<dbReference type="PANTHER" id="PTHR47431">
    <property type="entry name" value="ZN(II)2CYS6 TRANSCRIPTION FACTOR (EUROFUNG)-RELATED"/>
    <property type="match status" value="1"/>
</dbReference>
<organism evidence="5 6">
    <name type="scientific">Tolypocladium ophioglossoides (strain CBS 100239)</name>
    <name type="common">Snaketongue truffleclub</name>
    <name type="synonym">Elaphocordyceps ophioglossoides</name>
    <dbReference type="NCBI Taxonomy" id="1163406"/>
    <lineage>
        <taxon>Eukaryota</taxon>
        <taxon>Fungi</taxon>
        <taxon>Dikarya</taxon>
        <taxon>Ascomycota</taxon>
        <taxon>Pezizomycotina</taxon>
        <taxon>Sordariomycetes</taxon>
        <taxon>Hypocreomycetidae</taxon>
        <taxon>Hypocreales</taxon>
        <taxon>Ophiocordycipitaceae</taxon>
        <taxon>Tolypocladium</taxon>
    </lineage>
</organism>
<accession>A0A0L0NCT7</accession>
<protein>
    <recommendedName>
        <fullName evidence="4">Zn(2)-C6 fungal-type domain-containing protein</fullName>
    </recommendedName>
</protein>
<name>A0A0L0NCT7_TOLOC</name>
<reference evidence="5 6" key="1">
    <citation type="journal article" date="2015" name="BMC Genomics">
        <title>The genome of the truffle-parasite Tolypocladium ophioglossoides and the evolution of antifungal peptaibiotics.</title>
        <authorList>
            <person name="Quandt C.A."/>
            <person name="Bushley K.E."/>
            <person name="Spatafora J.W."/>
        </authorList>
    </citation>
    <scope>NUCLEOTIDE SEQUENCE [LARGE SCALE GENOMIC DNA]</scope>
    <source>
        <strain evidence="5 6">CBS 100239</strain>
    </source>
</reference>
<dbReference type="PANTHER" id="PTHR47431:SF4">
    <property type="entry name" value="ZN(II)2CYS6 TRANSCRIPTION FACTOR (EUROFUNG)"/>
    <property type="match status" value="1"/>
</dbReference>
<dbReference type="InterPro" id="IPR036864">
    <property type="entry name" value="Zn2-C6_fun-type_DNA-bd_sf"/>
</dbReference>
<dbReference type="Pfam" id="PF04082">
    <property type="entry name" value="Fungal_trans"/>
    <property type="match status" value="1"/>
</dbReference>
<dbReference type="CDD" id="cd12148">
    <property type="entry name" value="fungal_TF_MHR"/>
    <property type="match status" value="1"/>
</dbReference>
<proteinExistence type="predicted"/>
<evidence type="ECO:0000256" key="2">
    <source>
        <dbReference type="ARBA" id="ARBA00023242"/>
    </source>
</evidence>
<feature type="region of interest" description="Disordered" evidence="3">
    <location>
        <begin position="92"/>
        <end position="113"/>
    </location>
</feature>
<dbReference type="PROSITE" id="PS50048">
    <property type="entry name" value="ZN2_CY6_FUNGAL_2"/>
    <property type="match status" value="1"/>
</dbReference>
<dbReference type="InterPro" id="IPR007219">
    <property type="entry name" value="XnlR_reg_dom"/>
</dbReference>
<feature type="compositionally biased region" description="Polar residues" evidence="3">
    <location>
        <begin position="94"/>
        <end position="104"/>
    </location>
</feature>
<dbReference type="GO" id="GO:0006351">
    <property type="term" value="P:DNA-templated transcription"/>
    <property type="evidence" value="ECO:0007669"/>
    <property type="project" value="InterPro"/>
</dbReference>
<dbReference type="GO" id="GO:0008270">
    <property type="term" value="F:zinc ion binding"/>
    <property type="evidence" value="ECO:0007669"/>
    <property type="project" value="InterPro"/>
</dbReference>
<dbReference type="AlphaFoldDB" id="A0A0L0NCT7"/>
<evidence type="ECO:0000256" key="1">
    <source>
        <dbReference type="ARBA" id="ARBA00022723"/>
    </source>
</evidence>
<dbReference type="OrthoDB" id="10067394at2759"/>
<dbReference type="STRING" id="1163406.A0A0L0NCT7"/>